<sequence length="360" mass="41302">MDCAECSSISQLMILLEGDLTWIPMIYEDQTKKQAVLKCPAPGHWHLKARKFYCGQSYVCLLSSPVNSYRETCDGLDYSSTGSKLIFEPYFNKARCSYKRYQPFPFSTDGNNKCVYQKSFCNEEGQIVHREGSMINDTTCGCDSSQGYIFVIKPEHNCYCIPSKEDCTCHKLSCNDKDTLCPFIGSAVRNVSCPKIVIRPSTQKNESSTSVDRFTDGRSSYYEGRKYRLTCFYFIIALIDVMITELAVIGLSEWPDVLYRYRSTDNNTPEQLLVDQRVSGNSLNETEGDSIEIERLQKEKNRILMGELLSGDENSYNKFLTFLKGYPEYYDLIYGIENTVVTDEDRIAFQNCQRNTEHSR</sequence>
<dbReference type="AlphaFoldDB" id="A0A8B6FIG7"/>
<proteinExistence type="predicted"/>
<keyword evidence="1" id="KW-1133">Transmembrane helix</keyword>
<evidence type="ECO:0000313" key="3">
    <source>
        <dbReference type="Proteomes" id="UP000596742"/>
    </source>
</evidence>
<evidence type="ECO:0000256" key="1">
    <source>
        <dbReference type="SAM" id="Phobius"/>
    </source>
</evidence>
<organism evidence="2 3">
    <name type="scientific">Mytilus galloprovincialis</name>
    <name type="common">Mediterranean mussel</name>
    <dbReference type="NCBI Taxonomy" id="29158"/>
    <lineage>
        <taxon>Eukaryota</taxon>
        <taxon>Metazoa</taxon>
        <taxon>Spiralia</taxon>
        <taxon>Lophotrochozoa</taxon>
        <taxon>Mollusca</taxon>
        <taxon>Bivalvia</taxon>
        <taxon>Autobranchia</taxon>
        <taxon>Pteriomorphia</taxon>
        <taxon>Mytilida</taxon>
        <taxon>Mytiloidea</taxon>
        <taxon>Mytilidae</taxon>
        <taxon>Mytilinae</taxon>
        <taxon>Mytilus</taxon>
    </lineage>
</organism>
<gene>
    <name evidence="2" type="ORF">MGAL_10B038498</name>
</gene>
<comment type="caution">
    <text evidence="2">The sequence shown here is derived from an EMBL/GenBank/DDBJ whole genome shotgun (WGS) entry which is preliminary data.</text>
</comment>
<keyword evidence="3" id="KW-1185">Reference proteome</keyword>
<feature type="transmembrane region" description="Helical" evidence="1">
    <location>
        <begin position="232"/>
        <end position="252"/>
    </location>
</feature>
<name>A0A8B6FIG7_MYTGA</name>
<keyword evidence="1" id="KW-0472">Membrane</keyword>
<protein>
    <submittedName>
        <fullName evidence="2">Uncharacterized protein</fullName>
    </submittedName>
</protein>
<dbReference type="Proteomes" id="UP000596742">
    <property type="component" value="Unassembled WGS sequence"/>
</dbReference>
<reference evidence="2" key="1">
    <citation type="submission" date="2018-11" db="EMBL/GenBank/DDBJ databases">
        <authorList>
            <person name="Alioto T."/>
            <person name="Alioto T."/>
        </authorList>
    </citation>
    <scope>NUCLEOTIDE SEQUENCE</scope>
</reference>
<dbReference type="EMBL" id="UYJE01006824">
    <property type="protein sequence ID" value="VDI49337.1"/>
    <property type="molecule type" value="Genomic_DNA"/>
</dbReference>
<accession>A0A8B6FIG7</accession>
<keyword evidence="1" id="KW-0812">Transmembrane</keyword>
<evidence type="ECO:0000313" key="2">
    <source>
        <dbReference type="EMBL" id="VDI49337.1"/>
    </source>
</evidence>